<evidence type="ECO:0000256" key="1">
    <source>
        <dbReference type="SAM" id="MobiDB-lite"/>
    </source>
</evidence>
<dbReference type="Gene3D" id="2.40.10.180">
    <property type="entry name" value="Phage tail proteins"/>
    <property type="match status" value="1"/>
</dbReference>
<dbReference type="Proteomes" id="UP001411173">
    <property type="component" value="Unassembled WGS sequence"/>
</dbReference>
<protein>
    <submittedName>
        <fullName evidence="2">Head-tail joining protein</fullName>
    </submittedName>
</protein>
<dbReference type="EMBL" id="JBCIVJ010000031">
    <property type="protein sequence ID" value="MEN0581908.1"/>
    <property type="molecule type" value="Genomic_DNA"/>
</dbReference>
<proteinExistence type="predicted"/>
<dbReference type="RefSeq" id="WP_343194832.1">
    <property type="nucleotide sequence ID" value="NZ_JBCIVJ010000031.1"/>
</dbReference>
<accession>A0ABU9VD21</accession>
<dbReference type="SUPFAM" id="SSF69279">
    <property type="entry name" value="Phage tail proteins"/>
    <property type="match status" value="1"/>
</dbReference>
<name>A0ABU9VD21_9ENTR</name>
<gene>
    <name evidence="2" type="ORF">AAIG39_23320</name>
</gene>
<dbReference type="InterPro" id="IPR008018">
    <property type="entry name" value="Phage_tail_attach_FII"/>
</dbReference>
<evidence type="ECO:0000313" key="2">
    <source>
        <dbReference type="EMBL" id="MEN0581908.1"/>
    </source>
</evidence>
<organism evidence="2 3">
    <name type="scientific">Phytobacter palmae</name>
    <dbReference type="NCBI Taxonomy" id="1855371"/>
    <lineage>
        <taxon>Bacteria</taxon>
        <taxon>Pseudomonadati</taxon>
        <taxon>Pseudomonadota</taxon>
        <taxon>Gammaproteobacteria</taxon>
        <taxon>Enterobacterales</taxon>
        <taxon>Enterobacteriaceae</taxon>
        <taxon>Phytobacter</taxon>
    </lineage>
</organism>
<evidence type="ECO:0000313" key="3">
    <source>
        <dbReference type="Proteomes" id="UP001411173"/>
    </source>
</evidence>
<sequence>MADFDNIFDAAMARADDTVRSTMGTDAVVTSGAQQGDILKGVFDDPENIGYAGAGIRVEGSSPSFFVKTSALHGLMRLDTLSINSQQYWVDRIGPDDCGSCHIWLGSGEPPATSRRAGREGANVRQRP</sequence>
<dbReference type="Pfam" id="PF05354">
    <property type="entry name" value="Phage_attach"/>
    <property type="match status" value="1"/>
</dbReference>
<keyword evidence="3" id="KW-1185">Reference proteome</keyword>
<dbReference type="InterPro" id="IPR053734">
    <property type="entry name" value="Phage_Head-Tail_Connect_sf"/>
</dbReference>
<reference evidence="2 3" key="1">
    <citation type="submission" date="2024-02" db="EMBL/GenBank/DDBJ databases">
        <title>Whole genome of MDR Enterobacteriaceae from southern Thailand.</title>
        <authorList>
            <person name="Surachat K."/>
        </authorList>
    </citation>
    <scope>NUCLEOTIDE SEQUENCE [LARGE SCALE GENOMIC DNA]</scope>
    <source>
        <strain evidence="2 3">PSU_29</strain>
    </source>
</reference>
<feature type="region of interest" description="Disordered" evidence="1">
    <location>
        <begin position="107"/>
        <end position="128"/>
    </location>
</feature>
<comment type="caution">
    <text evidence="2">The sequence shown here is derived from an EMBL/GenBank/DDBJ whole genome shotgun (WGS) entry which is preliminary data.</text>
</comment>